<organism evidence="3 4">
    <name type="scientific">Algoriphagus zhangzhouensis</name>
    <dbReference type="NCBI Taxonomy" id="1073327"/>
    <lineage>
        <taxon>Bacteria</taxon>
        <taxon>Pseudomonadati</taxon>
        <taxon>Bacteroidota</taxon>
        <taxon>Cytophagia</taxon>
        <taxon>Cytophagales</taxon>
        <taxon>Cyclobacteriaceae</taxon>
        <taxon>Algoriphagus</taxon>
    </lineage>
</organism>
<proteinExistence type="predicted"/>
<dbReference type="GO" id="GO:0006508">
    <property type="term" value="P:proteolysis"/>
    <property type="evidence" value="ECO:0007669"/>
    <property type="project" value="InterPro"/>
</dbReference>
<dbReference type="STRING" id="1073327.SAMN04488108_2393"/>
<dbReference type="InterPro" id="IPR029030">
    <property type="entry name" value="Caspase-like_dom_sf"/>
</dbReference>
<name>A0A1M7ZDZ8_9BACT</name>
<reference evidence="4" key="1">
    <citation type="submission" date="2016-12" db="EMBL/GenBank/DDBJ databases">
        <authorList>
            <person name="Varghese N."/>
            <person name="Submissions S."/>
        </authorList>
    </citation>
    <scope>NUCLEOTIDE SEQUENCE [LARGE SCALE GENOMIC DNA]</scope>
    <source>
        <strain evidence="4">DSM 25035</strain>
    </source>
</reference>
<dbReference type="Pfam" id="PF01364">
    <property type="entry name" value="Peptidase_C25"/>
    <property type="match status" value="1"/>
</dbReference>
<keyword evidence="4" id="KW-1185">Reference proteome</keyword>
<evidence type="ECO:0000313" key="3">
    <source>
        <dbReference type="EMBL" id="SHO62906.1"/>
    </source>
</evidence>
<dbReference type="InterPro" id="IPR026444">
    <property type="entry name" value="Secre_tail"/>
</dbReference>
<evidence type="ECO:0000256" key="1">
    <source>
        <dbReference type="ARBA" id="ARBA00022729"/>
    </source>
</evidence>
<evidence type="ECO:0000313" key="4">
    <source>
        <dbReference type="Proteomes" id="UP000184609"/>
    </source>
</evidence>
<sequence length="1079" mass="121250">MKAQWVKVFVIFLMGLLSLENSFAQSRYLKVQITEEGVYKLDSETLSDFGFNNLENIAFFGYPGSLPQLVSEKSLKLQEIPTLLKNGELFVFLSGAHSFQWNKELEYSHHIYRDTLSYLIGIKEKPLRVNSKESVAASRVNTLVYEWSAFKGEETNILNSGRTWYSSPISSGSLRSIPFRKSSDLSAPWKIFGTMMGQSINESSIRLLENGNEIFQSIIPAIPNSSYGLKGKEIRFESDFSSNQNSIQTIELSYTSSDPNGNGYYDFIALGVPTSTENLNQGIFFNHSKSPILTNSSGLEYWNVTNFFQPEAFDFSIEKGITGKKIVAFNPDQTPRIENISEVSLELREQSSWPELLIISPKAFISEAEKLRVHKLTQGIQADVIDVQDIYDSFGYGNQDVVAIRNFLAWHFQKGKTLKNVLILGKGTFDFKNKLGGRPNLVPIYTSRNSLNPLTTYSSDDFYGLLEIGQGMWEESKEGDELLQIGVGRLPVITVQEAALVINKIIEYEANHSLGDWKRKITLMADDGDSNIHLRDSEKLADLLFTNFPEFDQNKIYLDQFSQVSNGDSQSSPDAKEELLETLKEGTLFLNYIGHGNETTLMEEEIFRVEDIPNWPEFDQLPLWITATCEFGRHDSPFIRSAAEELLIAKNKGAIGLLTTGRPVFSSVNFTLNQAFIQSVLAAEDRIYQDLGTIFRKTKNNSLNGALNRNFSLLGDPSMRLARPEFQIQLTSLKDKEGNDLETIASLEEVNFEGKIINSSQSLQTGFEGEFTLEIKVPNQMEKTLGDESPPVEFPFEKDNLVRMMGQVSKGVFLGRFKIPTGIGEEILKENIKLFAFNPNSKHEAFGVEAIQLGGIPAQNREDTEGPLIEVSVNEQQAPWIFPSKTLPILINLSDSSGVDISGIDPEKNLQITINGSKTIILNAQFSNIDGDFKRGNVLLKVNDLKEGINFLEIQATDLAGNQSIFQFEIQVEGSNRIQILEHIVYPNPASVSSQFEIKHNRPNETLNLSVEIINLNGQILFNDSYRLVEADEIIRDLEWIFLQNQTKYPAKGTYIYKITLHSEKDGTTDSASGKIVIE</sequence>
<dbReference type="OrthoDB" id="9809780at2"/>
<dbReference type="GO" id="GO:0008234">
    <property type="term" value="F:cysteine-type peptidase activity"/>
    <property type="evidence" value="ECO:0007669"/>
    <property type="project" value="InterPro"/>
</dbReference>
<feature type="domain" description="Gingipain" evidence="2">
    <location>
        <begin position="357"/>
        <end position="721"/>
    </location>
</feature>
<dbReference type="NCBIfam" id="TIGR04183">
    <property type="entry name" value="Por_Secre_tail"/>
    <property type="match status" value="1"/>
</dbReference>
<dbReference type="Gene3D" id="3.40.50.10390">
    <property type="entry name" value="Gingipain r, domain 1"/>
    <property type="match status" value="1"/>
</dbReference>
<protein>
    <submittedName>
        <fullName evidence="3">Por secretion system C-terminal sorting domain-containing protein</fullName>
    </submittedName>
</protein>
<dbReference type="Gene3D" id="3.40.50.1460">
    <property type="match status" value="1"/>
</dbReference>
<dbReference type="Proteomes" id="UP000184609">
    <property type="component" value="Unassembled WGS sequence"/>
</dbReference>
<dbReference type="InterPro" id="IPR001769">
    <property type="entry name" value="Gingipain"/>
</dbReference>
<gene>
    <name evidence="3" type="ORF">SAMN04488108_2393</name>
</gene>
<dbReference type="EMBL" id="FRXN01000003">
    <property type="protein sequence ID" value="SHO62906.1"/>
    <property type="molecule type" value="Genomic_DNA"/>
</dbReference>
<dbReference type="InterPro" id="IPR029031">
    <property type="entry name" value="Gingipain_N_sf"/>
</dbReference>
<dbReference type="SUPFAM" id="SSF52129">
    <property type="entry name" value="Caspase-like"/>
    <property type="match status" value="1"/>
</dbReference>
<dbReference type="RefSeq" id="WP_073572037.1">
    <property type="nucleotide sequence ID" value="NZ_FRXN01000003.1"/>
</dbReference>
<dbReference type="AlphaFoldDB" id="A0A1M7ZDZ8"/>
<evidence type="ECO:0000259" key="2">
    <source>
        <dbReference type="Pfam" id="PF01364"/>
    </source>
</evidence>
<accession>A0A1M7ZDZ8</accession>
<dbReference type="CDD" id="cd02258">
    <property type="entry name" value="Peptidase_C25_N"/>
    <property type="match status" value="1"/>
</dbReference>
<keyword evidence="1" id="KW-0732">Signal</keyword>
<dbReference type="NCBIfam" id="NF033707">
    <property type="entry name" value="T9SS_sortase"/>
    <property type="match status" value="1"/>
</dbReference>